<proteinExistence type="predicted"/>
<gene>
    <name evidence="1" type="ORF">E6H05_08805</name>
</gene>
<evidence type="ECO:0000313" key="2">
    <source>
        <dbReference type="Proteomes" id="UP000318834"/>
    </source>
</evidence>
<name>A0A537IRG9_9BACT</name>
<dbReference type="SUPFAM" id="SSF53795">
    <property type="entry name" value="PEP carboxykinase-like"/>
    <property type="match status" value="1"/>
</dbReference>
<dbReference type="EMBL" id="VBAP01000063">
    <property type="protein sequence ID" value="TMI73857.1"/>
    <property type="molecule type" value="Genomic_DNA"/>
</dbReference>
<organism evidence="1 2">
    <name type="scientific">Candidatus Segetimicrobium genomatis</name>
    <dbReference type="NCBI Taxonomy" id="2569760"/>
    <lineage>
        <taxon>Bacteria</taxon>
        <taxon>Bacillati</taxon>
        <taxon>Candidatus Sysuimicrobiota</taxon>
        <taxon>Candidatus Sysuimicrobiia</taxon>
        <taxon>Candidatus Sysuimicrobiales</taxon>
        <taxon>Candidatus Segetimicrobiaceae</taxon>
        <taxon>Candidatus Segetimicrobium</taxon>
    </lineage>
</organism>
<sequence length="319" mass="35797">MNGDVRVTALPPVSEAATDRYERLCLSIAGIGFELAWAGAPPAQERSLKFYREFLSDRDHSSGENEINVRLRVHCGELPNLERETSIFDAVANHWRLFRSNGHAVFEMFHTLPPHPLMQVSMMAPDFSSGDVYVRPRKTGRRPTWSLLRVMRPFGELLLIQHLSHGRGVLLHALGVSDQGEGLVFIGRSGAGKSTLANLYKRYKGVTILGDERVIATKEEGRFWLSGTPWPGGAFRVSGHRVPLRKIFFLEHGSCNALIGDARLTHYGLLFQQLFLPFWHGEALGFAVNFAHELIAALPAHRLAFVNDRTAVEFLRAHR</sequence>
<evidence type="ECO:0000313" key="1">
    <source>
        <dbReference type="EMBL" id="TMI73857.1"/>
    </source>
</evidence>
<accession>A0A537IRG9</accession>
<comment type="caution">
    <text evidence="1">The sequence shown here is derived from an EMBL/GenBank/DDBJ whole genome shotgun (WGS) entry which is preliminary data.</text>
</comment>
<dbReference type="AlphaFoldDB" id="A0A537IRG9"/>
<dbReference type="Proteomes" id="UP000318834">
    <property type="component" value="Unassembled WGS sequence"/>
</dbReference>
<protein>
    <submittedName>
        <fullName evidence="1">Uncharacterized protein</fullName>
    </submittedName>
</protein>
<dbReference type="InterPro" id="IPR027417">
    <property type="entry name" value="P-loop_NTPase"/>
</dbReference>
<dbReference type="Gene3D" id="3.40.50.300">
    <property type="entry name" value="P-loop containing nucleotide triphosphate hydrolases"/>
    <property type="match status" value="1"/>
</dbReference>
<reference evidence="1 2" key="1">
    <citation type="journal article" date="2019" name="Nat. Microbiol.">
        <title>Mediterranean grassland soil C-N compound turnover is dependent on rainfall and depth, and is mediated by genomically divergent microorganisms.</title>
        <authorList>
            <person name="Diamond S."/>
            <person name="Andeer P.F."/>
            <person name="Li Z."/>
            <person name="Crits-Christoph A."/>
            <person name="Burstein D."/>
            <person name="Anantharaman K."/>
            <person name="Lane K.R."/>
            <person name="Thomas B.C."/>
            <person name="Pan C."/>
            <person name="Northen T.R."/>
            <person name="Banfield J.F."/>
        </authorList>
    </citation>
    <scope>NUCLEOTIDE SEQUENCE [LARGE SCALE GENOMIC DNA]</scope>
    <source>
        <strain evidence="1">NP_8</strain>
    </source>
</reference>